<dbReference type="InterPro" id="IPR007410">
    <property type="entry name" value="LpqE-like"/>
</dbReference>
<dbReference type="Proteomes" id="UP000271469">
    <property type="component" value="Chromosome"/>
</dbReference>
<reference evidence="1 2" key="1">
    <citation type="submission" date="2018-11" db="EMBL/GenBank/DDBJ databases">
        <title>Gordonia insulae sp. nov., isolated from an island soil.</title>
        <authorList>
            <person name="Kim Y.S."/>
            <person name="Kim S.B."/>
        </authorList>
    </citation>
    <scope>NUCLEOTIDE SEQUENCE [LARGE SCALE GENOMIC DNA]</scope>
    <source>
        <strain evidence="1 2">MMS17-SY073</strain>
    </source>
</reference>
<dbReference type="Gene3D" id="2.60.40.1890">
    <property type="entry name" value="PCu(A)C copper chaperone"/>
    <property type="match status" value="1"/>
</dbReference>
<organism evidence="1 2">
    <name type="scientific">Gordonia insulae</name>
    <dbReference type="NCBI Taxonomy" id="2420509"/>
    <lineage>
        <taxon>Bacteria</taxon>
        <taxon>Bacillati</taxon>
        <taxon>Actinomycetota</taxon>
        <taxon>Actinomycetes</taxon>
        <taxon>Mycobacteriales</taxon>
        <taxon>Gordoniaceae</taxon>
        <taxon>Gordonia</taxon>
    </lineage>
</organism>
<dbReference type="KEGG" id="gom:D7316_04555"/>
<evidence type="ECO:0000313" key="1">
    <source>
        <dbReference type="EMBL" id="AZG47943.1"/>
    </source>
</evidence>
<sequence length="220" mass="22909">MSVLRKTAGRSVVRTEKGRAFGNRTMKATAIAAFGIALALGTTACGAGQISQTANQEPAVNGNLANVGSMQLRNVQIVYPQDKADEVFGNGGPFQVSFVITNIDPVENDRLTGIVAPDGGTVSIVGNTQIPAGQALRAGKPIGLLEPQDVKTTDAEKRATVVLTGAGKTVAPGLTTPLTFRFEKSGEITVNTPVDVGTYQVREDKIRQAEAPADEHSGGH</sequence>
<dbReference type="OrthoDB" id="5188566at2"/>
<gene>
    <name evidence="1" type="primary">lpqE</name>
    <name evidence="1" type="ORF">D7316_04555</name>
</gene>
<protein>
    <submittedName>
        <fullName evidence="1">Lipoprotein LpqE</fullName>
    </submittedName>
</protein>
<dbReference type="AlphaFoldDB" id="A0A3G8JSQ4"/>
<dbReference type="InterPro" id="IPR036182">
    <property type="entry name" value="PCuAC_sf"/>
</dbReference>
<keyword evidence="1" id="KW-0449">Lipoprotein</keyword>
<dbReference type="Pfam" id="PF04314">
    <property type="entry name" value="PCuAC"/>
    <property type="match status" value="1"/>
</dbReference>
<dbReference type="EMBL" id="CP033972">
    <property type="protein sequence ID" value="AZG47943.1"/>
    <property type="molecule type" value="Genomic_DNA"/>
</dbReference>
<name>A0A3G8JSQ4_9ACTN</name>
<proteinExistence type="predicted"/>
<keyword evidence="2" id="KW-1185">Reference proteome</keyword>
<accession>A0A3G8JSQ4</accession>
<evidence type="ECO:0000313" key="2">
    <source>
        <dbReference type="Proteomes" id="UP000271469"/>
    </source>
</evidence>